<evidence type="ECO:0000256" key="1">
    <source>
        <dbReference type="SAM" id="MobiDB-lite"/>
    </source>
</evidence>
<name>A0AA38VFL0_9PEZI</name>
<dbReference type="Proteomes" id="UP001174694">
    <property type="component" value="Unassembled WGS sequence"/>
</dbReference>
<organism evidence="2 3">
    <name type="scientific">Pleurostoma richardsiae</name>
    <dbReference type="NCBI Taxonomy" id="41990"/>
    <lineage>
        <taxon>Eukaryota</taxon>
        <taxon>Fungi</taxon>
        <taxon>Dikarya</taxon>
        <taxon>Ascomycota</taxon>
        <taxon>Pezizomycotina</taxon>
        <taxon>Sordariomycetes</taxon>
        <taxon>Sordariomycetidae</taxon>
        <taxon>Calosphaeriales</taxon>
        <taxon>Pleurostomataceae</taxon>
        <taxon>Pleurostoma</taxon>
    </lineage>
</organism>
<comment type="caution">
    <text evidence="2">The sequence shown here is derived from an EMBL/GenBank/DDBJ whole genome shotgun (WGS) entry which is preliminary data.</text>
</comment>
<proteinExistence type="predicted"/>
<evidence type="ECO:0000313" key="2">
    <source>
        <dbReference type="EMBL" id="KAJ9130070.1"/>
    </source>
</evidence>
<sequence length="371" mass="42939">MPDELKALMEEPLSQDELDSISGFMHELPRPEKFYYTEAWRADRRFESNCPWPRPLMFQRLNGSRREGVIVRHLVKRRWEKLGVWNSQWGFAGRKIQPGDDFHRWTWWWEPEGAADDCGRKYREGRELVARALRLRQNLRRGEHAPVIRRSHLGPDATAAEAEAFLISRPWFIFQIEVAEEKTSGGRSAGTGDEFNRSNNVTSWKWRHESPSLEPEDLAPLNNMKDSPLDAAEEMEFTPSEIDELETIDLPRSEQPKGFWVVEKGDFSSISFPGEMVDQMADAEESLNERNEMLEKLKAEGKKPPMSAGVKFFIDKFFPNGAPIRLFGSPPPEEREESKKLEEDASEPQESSARSPPQRQRRSRQSQPRDG</sequence>
<gene>
    <name evidence="2" type="ORF">NKR23_g12365</name>
</gene>
<accession>A0AA38VFL0</accession>
<reference evidence="2" key="1">
    <citation type="submission" date="2022-07" db="EMBL/GenBank/DDBJ databases">
        <title>Fungi with potential for degradation of polypropylene.</title>
        <authorList>
            <person name="Gostincar C."/>
        </authorList>
    </citation>
    <scope>NUCLEOTIDE SEQUENCE</scope>
    <source>
        <strain evidence="2">EXF-13308</strain>
    </source>
</reference>
<feature type="region of interest" description="Disordered" evidence="1">
    <location>
        <begin position="321"/>
        <end position="371"/>
    </location>
</feature>
<dbReference type="EMBL" id="JANBVO010000110">
    <property type="protein sequence ID" value="KAJ9130070.1"/>
    <property type="molecule type" value="Genomic_DNA"/>
</dbReference>
<protein>
    <submittedName>
        <fullName evidence="2">Uncharacterized protein</fullName>
    </submittedName>
</protein>
<feature type="compositionally biased region" description="Basic and acidic residues" evidence="1">
    <location>
        <begin position="332"/>
        <end position="343"/>
    </location>
</feature>
<feature type="compositionally biased region" description="Low complexity" evidence="1">
    <location>
        <begin position="348"/>
        <end position="358"/>
    </location>
</feature>
<keyword evidence="3" id="KW-1185">Reference proteome</keyword>
<dbReference type="AlphaFoldDB" id="A0AA38VFL0"/>
<evidence type="ECO:0000313" key="3">
    <source>
        <dbReference type="Proteomes" id="UP001174694"/>
    </source>
</evidence>